<keyword evidence="3" id="KW-1185">Reference proteome</keyword>
<evidence type="ECO:0000313" key="3">
    <source>
        <dbReference type="Proteomes" id="UP000249723"/>
    </source>
</evidence>
<dbReference type="AlphaFoldDB" id="A0A2X0KPU7"/>
<proteinExistence type="predicted"/>
<name>A0A2X0KPU7_9BASI</name>
<evidence type="ECO:0000256" key="1">
    <source>
        <dbReference type="SAM" id="Phobius"/>
    </source>
</evidence>
<keyword evidence="1" id="KW-0472">Membrane</keyword>
<dbReference type="STRING" id="289078.A0A2X0KPU7"/>
<dbReference type="OrthoDB" id="2537187at2759"/>
<dbReference type="Proteomes" id="UP000249723">
    <property type="component" value="Unassembled WGS sequence"/>
</dbReference>
<sequence length="218" mass="23910">MATIAAVGLGLTAGYTTSIVSSSCLWCVTISHLTRFTLFKQSISSMKNIYRVPTLSPRDRLHLWSLTFDSGAALMKPLIPLLTTLLATSAYYATKPALYVPHNWIASQRRAVLAVSAALTLFNFPWTFLTILPIVKKLKVIEAKIVKGQSPDEEDKSVRRFARTDLSFGASPAESKDGDAISTGDTDYDIQSWTKLHHVRSLACTLAFTLSVLELVSA</sequence>
<feature type="transmembrane region" description="Helical" evidence="1">
    <location>
        <begin position="73"/>
        <end position="93"/>
    </location>
</feature>
<protein>
    <submittedName>
        <fullName evidence="2">BZ3500_MvSof-1268-A1-R1_Chr2-1g04217 protein</fullName>
    </submittedName>
</protein>
<reference evidence="3" key="1">
    <citation type="submission" date="2016-10" db="EMBL/GenBank/DDBJ databases">
        <authorList>
            <person name="Jeantristanb JTB J.-T."/>
            <person name="Ricardo R."/>
        </authorList>
    </citation>
    <scope>NUCLEOTIDE SEQUENCE [LARGE SCALE GENOMIC DNA]</scope>
</reference>
<dbReference type="InterPro" id="IPR013901">
    <property type="entry name" value="Anthrone_oxy"/>
</dbReference>
<accession>A0A2X0KPU7</accession>
<dbReference type="EMBL" id="FMWP01000012">
    <property type="protein sequence ID" value="SCZ88141.1"/>
    <property type="molecule type" value="Genomic_DNA"/>
</dbReference>
<dbReference type="Pfam" id="PF08592">
    <property type="entry name" value="Anthrone_oxy"/>
    <property type="match status" value="1"/>
</dbReference>
<evidence type="ECO:0000313" key="2">
    <source>
        <dbReference type="EMBL" id="SCZ88141.1"/>
    </source>
</evidence>
<feature type="transmembrane region" description="Helical" evidence="1">
    <location>
        <begin position="113"/>
        <end position="135"/>
    </location>
</feature>
<gene>
    <name evidence="2" type="ORF">BZ3500_MVSOF-1268-A1-R1_CHR2-1G04217</name>
</gene>
<keyword evidence="1" id="KW-0812">Transmembrane</keyword>
<keyword evidence="1" id="KW-1133">Transmembrane helix</keyword>
<organism evidence="2 3">
    <name type="scientific">Microbotryum saponariae</name>
    <dbReference type="NCBI Taxonomy" id="289078"/>
    <lineage>
        <taxon>Eukaryota</taxon>
        <taxon>Fungi</taxon>
        <taxon>Dikarya</taxon>
        <taxon>Basidiomycota</taxon>
        <taxon>Pucciniomycotina</taxon>
        <taxon>Microbotryomycetes</taxon>
        <taxon>Microbotryales</taxon>
        <taxon>Microbotryaceae</taxon>
        <taxon>Microbotryum</taxon>
    </lineage>
</organism>